<proteinExistence type="predicted"/>
<evidence type="ECO:0000313" key="2">
    <source>
        <dbReference type="EMBL" id="ORM71085.1"/>
    </source>
</evidence>
<accession>A0A1X1D339</accession>
<feature type="signal peptide" evidence="1">
    <location>
        <begin position="1"/>
        <end position="19"/>
    </location>
</feature>
<reference evidence="2 3" key="1">
    <citation type="journal article" date="2017" name="Antonie Van Leeuwenhoek">
        <title>Phylogenomic resolution of the bacterial genus Pantoea and its relationship with Erwinia and Tatumella.</title>
        <authorList>
            <person name="Palmer M."/>
            <person name="Steenkamp E.T."/>
            <person name="Coetzee M.P."/>
            <person name="Chan W.Y."/>
            <person name="van Zyl E."/>
            <person name="De Maayer P."/>
            <person name="Coutinho T.A."/>
            <person name="Blom J."/>
            <person name="Smits T.H."/>
            <person name="Duffy B."/>
            <person name="Venter S.N."/>
        </authorList>
    </citation>
    <scope>NUCLEOTIDE SEQUENCE [LARGE SCALE GENOMIC DNA]</scope>
    <source>
        <strain evidence="2 3">LMG 26275</strain>
    </source>
</reference>
<organism evidence="2 3">
    <name type="scientific">Pantoea rwandensis</name>
    <dbReference type="NCBI Taxonomy" id="1076550"/>
    <lineage>
        <taxon>Bacteria</taxon>
        <taxon>Pseudomonadati</taxon>
        <taxon>Pseudomonadota</taxon>
        <taxon>Gammaproteobacteria</taxon>
        <taxon>Enterobacterales</taxon>
        <taxon>Erwiniaceae</taxon>
        <taxon>Pantoea</taxon>
    </lineage>
</organism>
<protein>
    <submittedName>
        <fullName evidence="2">Uncharacterized protein</fullName>
    </submittedName>
</protein>
<dbReference type="AlphaFoldDB" id="A0A1X1D339"/>
<gene>
    <name evidence="2" type="ORF">HA51_04135</name>
</gene>
<name>A0A1X1D339_9GAMM</name>
<dbReference type="EMBL" id="MLFR01000002">
    <property type="protein sequence ID" value="ORM71085.1"/>
    <property type="molecule type" value="Genomic_DNA"/>
</dbReference>
<evidence type="ECO:0000256" key="1">
    <source>
        <dbReference type="SAM" id="SignalP"/>
    </source>
</evidence>
<feature type="chain" id="PRO_5010853520" evidence="1">
    <location>
        <begin position="20"/>
        <end position="166"/>
    </location>
</feature>
<sequence>MKKVVVGALLLLATSSASAGLKIYQAPQDWLRSTGSAEEVRSYISDVDAGKFSSDSAYSPEVLKGINTYINALKTKIAPTFSAQDYKAFDNTLCKVSITTANTSPDDKSPPSVLSLNDFPENSRTGCIELTKNIEKLVGSSAELGFPASVKDNGLLSIDLIVSFTK</sequence>
<dbReference type="RefSeq" id="WP_084932266.1">
    <property type="nucleotide sequence ID" value="NZ_MLFR01000002.1"/>
</dbReference>
<keyword evidence="1" id="KW-0732">Signal</keyword>
<comment type="caution">
    <text evidence="2">The sequence shown here is derived from an EMBL/GenBank/DDBJ whole genome shotgun (WGS) entry which is preliminary data.</text>
</comment>
<evidence type="ECO:0000313" key="3">
    <source>
        <dbReference type="Proteomes" id="UP000193558"/>
    </source>
</evidence>
<dbReference type="Proteomes" id="UP000193558">
    <property type="component" value="Unassembled WGS sequence"/>
</dbReference>